<dbReference type="InterPro" id="IPR000073">
    <property type="entry name" value="AB_hydrolase_1"/>
</dbReference>
<gene>
    <name evidence="4" type="ORF">OO013_05050</name>
</gene>
<evidence type="ECO:0000256" key="1">
    <source>
        <dbReference type="ARBA" id="ARBA00010088"/>
    </source>
</evidence>
<dbReference type="PANTHER" id="PTHR43798">
    <property type="entry name" value="MONOACYLGLYCEROL LIPASE"/>
    <property type="match status" value="1"/>
</dbReference>
<comment type="caution">
    <text evidence="4">The sequence shown here is derived from an EMBL/GenBank/DDBJ whole genome shotgun (WGS) entry which is preliminary data.</text>
</comment>
<dbReference type="Proteomes" id="UP001209885">
    <property type="component" value="Unassembled WGS sequence"/>
</dbReference>
<reference evidence="4 5" key="1">
    <citation type="submission" date="2022-11" db="EMBL/GenBank/DDBJ databases">
        <title>The characterization of three novel Bacteroidetes species and genomic analysis of their roles in tidal elemental geochemical cycles.</title>
        <authorList>
            <person name="Ma K."/>
        </authorList>
    </citation>
    <scope>NUCLEOTIDE SEQUENCE [LARGE SCALE GENOMIC DNA]</scope>
    <source>
        <strain evidence="4 5">M17</strain>
    </source>
</reference>
<keyword evidence="2 4" id="KW-0378">Hydrolase</keyword>
<evidence type="ECO:0000256" key="2">
    <source>
        <dbReference type="ARBA" id="ARBA00022801"/>
    </source>
</evidence>
<dbReference type="InterPro" id="IPR050266">
    <property type="entry name" value="AB_hydrolase_sf"/>
</dbReference>
<proteinExistence type="inferred from homology"/>
<evidence type="ECO:0000259" key="3">
    <source>
        <dbReference type="Pfam" id="PF00561"/>
    </source>
</evidence>
<dbReference type="EMBL" id="JAPFQN010000003">
    <property type="protein sequence ID" value="MCX2743220.1"/>
    <property type="molecule type" value="Genomic_DNA"/>
</dbReference>
<evidence type="ECO:0000313" key="5">
    <source>
        <dbReference type="Proteomes" id="UP001209885"/>
    </source>
</evidence>
<organism evidence="4 5">
    <name type="scientific">Mangrovivirga halotolerans</name>
    <dbReference type="NCBI Taxonomy" id="2993936"/>
    <lineage>
        <taxon>Bacteria</taxon>
        <taxon>Pseudomonadati</taxon>
        <taxon>Bacteroidota</taxon>
        <taxon>Cytophagia</taxon>
        <taxon>Cytophagales</taxon>
        <taxon>Mangrovivirgaceae</taxon>
        <taxon>Mangrovivirga</taxon>
    </lineage>
</organism>
<dbReference type="RefSeq" id="WP_266055595.1">
    <property type="nucleotide sequence ID" value="NZ_JAPFQN010000003.1"/>
</dbReference>
<dbReference type="Gene3D" id="3.40.50.1820">
    <property type="entry name" value="alpha/beta hydrolase"/>
    <property type="match status" value="1"/>
</dbReference>
<dbReference type="PRINTS" id="PR00793">
    <property type="entry name" value="PROAMNOPTASE"/>
</dbReference>
<dbReference type="InterPro" id="IPR029058">
    <property type="entry name" value="AB_hydrolase_fold"/>
</dbReference>
<dbReference type="SUPFAM" id="SSF53474">
    <property type="entry name" value="alpha/beta-Hydrolases"/>
    <property type="match status" value="1"/>
</dbReference>
<keyword evidence="5" id="KW-1185">Reference proteome</keyword>
<comment type="similarity">
    <text evidence="1">Belongs to the peptidase S33 family.</text>
</comment>
<dbReference type="GO" id="GO:0016787">
    <property type="term" value="F:hydrolase activity"/>
    <property type="evidence" value="ECO:0007669"/>
    <property type="project" value="UniProtKB-KW"/>
</dbReference>
<dbReference type="PROSITE" id="PS51257">
    <property type="entry name" value="PROKAR_LIPOPROTEIN"/>
    <property type="match status" value="1"/>
</dbReference>
<evidence type="ECO:0000313" key="4">
    <source>
        <dbReference type="EMBL" id="MCX2743220.1"/>
    </source>
</evidence>
<dbReference type="InterPro" id="IPR002410">
    <property type="entry name" value="Peptidase_S33"/>
</dbReference>
<dbReference type="InterPro" id="IPR005945">
    <property type="entry name" value="Pro_imino_pep"/>
</dbReference>
<dbReference type="NCBIfam" id="TIGR01250">
    <property type="entry name" value="pro_imino_pep_2"/>
    <property type="match status" value="1"/>
</dbReference>
<dbReference type="Pfam" id="PF00561">
    <property type="entry name" value="Abhydrolase_1"/>
    <property type="match status" value="1"/>
</dbReference>
<sequence>MNKYVFFFLSIIIFSCNSNQNNDSAIAQPKENNSLSLTEYWSYPNEEMKYTGGIKMIPISTPKGEFKVWTKTMGNNPTMKVLLLHGGPGMTHEIYECFNSWFPQEGIEFIYYDQLGSYYSDQPSDTSLWTIERFVDEVEQVRTALNLDSENFYLFGQSWGGILAMEYALKYQNNLKGLIISNMMASIPEYNKYAHEVLGPQLPPDVLKEIMEMEKNEDYENPRYAELLMEYHYTEHVLRKPIDQWPEAVNRGLKHMNPEVYIYMQGYSEFGISGDATLKEWDRTQNISEIKVPTLVIGSSHDTMDPKHMEWMASEIPYSDFLLCPEGSHLSQYDDQKTFFNGLINFIKDVDSGDFQKM</sequence>
<accession>A0ABT3RNN8</accession>
<protein>
    <submittedName>
        <fullName evidence="4">Proline iminopeptidase-family hydrolase</fullName>
    </submittedName>
</protein>
<name>A0ABT3RNN8_9BACT</name>
<feature type="domain" description="AB hydrolase-1" evidence="3">
    <location>
        <begin position="81"/>
        <end position="335"/>
    </location>
</feature>
<dbReference type="PANTHER" id="PTHR43798:SF33">
    <property type="entry name" value="HYDROLASE, PUTATIVE (AFU_ORTHOLOGUE AFUA_2G14860)-RELATED"/>
    <property type="match status" value="1"/>
</dbReference>